<keyword evidence="2" id="KW-1185">Reference proteome</keyword>
<protein>
    <submittedName>
        <fullName evidence="1">Uncharacterized protein</fullName>
    </submittedName>
</protein>
<evidence type="ECO:0000313" key="2">
    <source>
        <dbReference type="Proteomes" id="UP000053766"/>
    </source>
</evidence>
<organism evidence="1 2">
    <name type="scientific">Dictyocaulus viviparus</name>
    <name type="common">Bovine lungworm</name>
    <dbReference type="NCBI Taxonomy" id="29172"/>
    <lineage>
        <taxon>Eukaryota</taxon>
        <taxon>Metazoa</taxon>
        <taxon>Ecdysozoa</taxon>
        <taxon>Nematoda</taxon>
        <taxon>Chromadorea</taxon>
        <taxon>Rhabditida</taxon>
        <taxon>Rhabditina</taxon>
        <taxon>Rhabditomorpha</taxon>
        <taxon>Strongyloidea</taxon>
        <taxon>Metastrongylidae</taxon>
        <taxon>Dictyocaulus</taxon>
    </lineage>
</organism>
<gene>
    <name evidence="1" type="ORF">DICVIV_10576</name>
</gene>
<sequence>MKYQGALQGRNLRKKYVYKKIQFIKSHRKKKKCKQIKGKEKKLLSAILREMLQPSQLSLEHILFIRLNQTNINFNCSTNHLLDEKKGQNFRRYKEFNERKNLTD</sequence>
<name>A0A0D8XI07_DICVI</name>
<dbReference type="Proteomes" id="UP000053766">
    <property type="component" value="Unassembled WGS sequence"/>
</dbReference>
<dbReference type="AlphaFoldDB" id="A0A0D8XI07"/>
<proteinExistence type="predicted"/>
<dbReference type="EMBL" id="KN716562">
    <property type="protein sequence ID" value="KJH43399.1"/>
    <property type="molecule type" value="Genomic_DNA"/>
</dbReference>
<accession>A0A0D8XI07</accession>
<reference evidence="1 2" key="1">
    <citation type="submission" date="2013-11" db="EMBL/GenBank/DDBJ databases">
        <title>Draft genome of the bovine lungworm Dictyocaulus viviparus.</title>
        <authorList>
            <person name="Mitreva M."/>
        </authorList>
    </citation>
    <scope>NUCLEOTIDE SEQUENCE [LARGE SCALE GENOMIC DNA]</scope>
    <source>
        <strain evidence="1 2">HannoverDv2000</strain>
    </source>
</reference>
<evidence type="ECO:0000313" key="1">
    <source>
        <dbReference type="EMBL" id="KJH43399.1"/>
    </source>
</evidence>
<reference evidence="2" key="2">
    <citation type="journal article" date="2016" name="Sci. Rep.">
        <title>Dictyocaulus viviparus genome, variome and transcriptome elucidate lungworm biology and support future intervention.</title>
        <authorList>
            <person name="McNulty S.N."/>
            <person name="Strube C."/>
            <person name="Rosa B.A."/>
            <person name="Martin J.C."/>
            <person name="Tyagi R."/>
            <person name="Choi Y.J."/>
            <person name="Wang Q."/>
            <person name="Hallsworth Pepin K."/>
            <person name="Zhang X."/>
            <person name="Ozersky P."/>
            <person name="Wilson R.K."/>
            <person name="Sternberg P.W."/>
            <person name="Gasser R.B."/>
            <person name="Mitreva M."/>
        </authorList>
    </citation>
    <scope>NUCLEOTIDE SEQUENCE [LARGE SCALE GENOMIC DNA]</scope>
    <source>
        <strain evidence="2">HannoverDv2000</strain>
    </source>
</reference>